<sequence length="156" mass="17737">MSRLLLAMTLTTLVAATTANAADKIYRWTDESGQTHFSAQPPADKRDSAQEYKPSYTRPTAGSQEYRINTENYRTQKAEAAAKKAEDVAAKQAVKPSLPKEEMEEQCRKAREYKLALSSNYSRRFLQEDGEYRPLTDEQRADKLEKADAMIKAYCQ</sequence>
<evidence type="ECO:0000313" key="5">
    <source>
        <dbReference type="Proteomes" id="UP000714380"/>
    </source>
</evidence>
<comment type="caution">
    <text evidence="4">The sequence shown here is derived from an EMBL/GenBank/DDBJ whole genome shotgun (WGS) entry which is preliminary data.</text>
</comment>
<accession>A0ABS7ZN85</accession>
<evidence type="ECO:0000313" key="4">
    <source>
        <dbReference type="EMBL" id="MCA6063179.1"/>
    </source>
</evidence>
<dbReference type="InterPro" id="IPR025392">
    <property type="entry name" value="DUF4124"/>
</dbReference>
<evidence type="ECO:0000256" key="2">
    <source>
        <dbReference type="SAM" id="SignalP"/>
    </source>
</evidence>
<dbReference type="Pfam" id="PF13511">
    <property type="entry name" value="DUF4124"/>
    <property type="match status" value="1"/>
</dbReference>
<name>A0ABS7ZN85_9GAMM</name>
<feature type="chain" id="PRO_5046230039" evidence="2">
    <location>
        <begin position="22"/>
        <end position="156"/>
    </location>
</feature>
<feature type="compositionally biased region" description="Polar residues" evidence="1">
    <location>
        <begin position="57"/>
        <end position="68"/>
    </location>
</feature>
<protein>
    <submittedName>
        <fullName evidence="4">DUF4124 domain-containing protein</fullName>
    </submittedName>
</protein>
<dbReference type="EMBL" id="JAEDAH010000029">
    <property type="protein sequence ID" value="MCA6063179.1"/>
    <property type="molecule type" value="Genomic_DNA"/>
</dbReference>
<keyword evidence="2" id="KW-0732">Signal</keyword>
<evidence type="ECO:0000256" key="1">
    <source>
        <dbReference type="SAM" id="MobiDB-lite"/>
    </source>
</evidence>
<feature type="signal peptide" evidence="2">
    <location>
        <begin position="1"/>
        <end position="21"/>
    </location>
</feature>
<dbReference type="Proteomes" id="UP000714380">
    <property type="component" value="Unassembled WGS sequence"/>
</dbReference>
<keyword evidence="5" id="KW-1185">Reference proteome</keyword>
<proteinExistence type="predicted"/>
<gene>
    <name evidence="4" type="ORF">I9W95_06110</name>
</gene>
<feature type="region of interest" description="Disordered" evidence="1">
    <location>
        <begin position="32"/>
        <end position="68"/>
    </location>
</feature>
<feature type="domain" description="DUF4124" evidence="3">
    <location>
        <begin position="13"/>
        <end position="60"/>
    </location>
</feature>
<evidence type="ECO:0000259" key="3">
    <source>
        <dbReference type="Pfam" id="PF13511"/>
    </source>
</evidence>
<reference evidence="4 5" key="1">
    <citation type="submission" date="2020-12" db="EMBL/GenBank/DDBJ databases">
        <title>Novel Thalassolituus-related marine hydrocarbonoclastic bacteria mediated algae-derived hydrocarbons mineralization in twilight zone of the northern South China Sea.</title>
        <authorList>
            <person name="Dong C."/>
        </authorList>
    </citation>
    <scope>NUCLEOTIDE SEQUENCE [LARGE SCALE GENOMIC DNA]</scope>
    <source>
        <strain evidence="4 5">IMCC1826</strain>
    </source>
</reference>
<dbReference type="RefSeq" id="WP_225672921.1">
    <property type="nucleotide sequence ID" value="NZ_JAEDAH010000029.1"/>
</dbReference>
<organism evidence="4 5">
    <name type="scientific">Thalassolituus marinus</name>
    <dbReference type="NCBI Taxonomy" id="671053"/>
    <lineage>
        <taxon>Bacteria</taxon>
        <taxon>Pseudomonadati</taxon>
        <taxon>Pseudomonadota</taxon>
        <taxon>Gammaproteobacteria</taxon>
        <taxon>Oceanospirillales</taxon>
        <taxon>Oceanospirillaceae</taxon>
        <taxon>Thalassolituus</taxon>
    </lineage>
</organism>